<feature type="region of interest" description="Disordered" evidence="1">
    <location>
        <begin position="154"/>
        <end position="184"/>
    </location>
</feature>
<dbReference type="STRING" id="735517.SAMN05444272_3083"/>
<feature type="compositionally biased region" description="Basic and acidic residues" evidence="1">
    <location>
        <begin position="174"/>
        <end position="184"/>
    </location>
</feature>
<evidence type="ECO:0000313" key="2">
    <source>
        <dbReference type="EMBL" id="SHM73316.1"/>
    </source>
</evidence>
<dbReference type="RefSeq" id="WP_208980111.1">
    <property type="nucleotide sequence ID" value="NZ_FRBW01000003.1"/>
</dbReference>
<dbReference type="EMBL" id="FRBW01000003">
    <property type="protein sequence ID" value="SHM73316.1"/>
    <property type="molecule type" value="Genomic_DNA"/>
</dbReference>
<proteinExistence type="predicted"/>
<sequence length="518" mass="59027">MTMSHLQGALESPNDHETDVWIEQQIWGHRLYNDQTPWLLLLEALGIMQFRNSDANHSLIFPGLIDGRHENFTYSLAMREELRTILFKDRHIEEIASSGASDAHMWNEWFARVMPGGEGANKLGYLRKRFTHFTAFANAVALLRAAEIESNRTRRATSRHLAPRGPNMLTADYGEGRKGTPNKDRRFFSRGGELLYMMLNRSARRETLESLVADRLLADRNKWDTLARVFQPKEENKSVSFDSLGYLPMPSHPAYDRIAEDWVSLLSLHKLPDDSLLDPLMRLTGLGIIRYMIERATEVLGIDDEMTLAMPIDMVSTTTVGVKKISKDCFRQHRDITRMVIERVVDDVEGTAEWATAKTAVNPVQAINDLVNRKFHFKTDDPVKPAAFPELIKKEAISNHDQHLGRVIGFYAEQIGLAVARKGVGRWYAASDGIIEALVYANVNEPWEFEAFLTKLWDRYGIIIGPHVAGKAFKTFNYGHFKANERLFEERLRVLGLLNRLSDDCAFVKNPFHGGKTT</sequence>
<gene>
    <name evidence="2" type="ORF">SAMN05444272_3083</name>
</gene>
<name>A0A1M7L5Y8_9HYPH</name>
<dbReference type="AlphaFoldDB" id="A0A1M7L5Y8"/>
<accession>A0A1M7L5Y8</accession>
<keyword evidence="3" id="KW-1185">Reference proteome</keyword>
<protein>
    <submittedName>
        <fullName evidence="2">Uncharacterized protein</fullName>
    </submittedName>
</protein>
<dbReference type="Proteomes" id="UP000186002">
    <property type="component" value="Unassembled WGS sequence"/>
</dbReference>
<reference evidence="2 3" key="1">
    <citation type="submission" date="2016-11" db="EMBL/GenBank/DDBJ databases">
        <authorList>
            <person name="Jaros S."/>
            <person name="Januszkiewicz K."/>
            <person name="Wedrychowicz H."/>
        </authorList>
    </citation>
    <scope>NUCLEOTIDE SEQUENCE [LARGE SCALE GENOMIC DNA]</scope>
    <source>
        <strain evidence="2 3">DSM 22153</strain>
    </source>
</reference>
<evidence type="ECO:0000313" key="3">
    <source>
        <dbReference type="Proteomes" id="UP000186002"/>
    </source>
</evidence>
<organism evidence="2 3">
    <name type="scientific">Roseibium suaedae</name>
    <dbReference type="NCBI Taxonomy" id="735517"/>
    <lineage>
        <taxon>Bacteria</taxon>
        <taxon>Pseudomonadati</taxon>
        <taxon>Pseudomonadota</taxon>
        <taxon>Alphaproteobacteria</taxon>
        <taxon>Hyphomicrobiales</taxon>
        <taxon>Stappiaceae</taxon>
        <taxon>Roseibium</taxon>
    </lineage>
</organism>
<evidence type="ECO:0000256" key="1">
    <source>
        <dbReference type="SAM" id="MobiDB-lite"/>
    </source>
</evidence>